<sequence length="306" mass="34361">MQYLRTPDACFEGLTAYPFKPNYLFVDDFDGGEMRMHYLDEGNKDGEVVLLLHGEPSWSFLYRNMIRSITDKGYRVIVPDLIGFGRSDKPAQRSDYTYQRHLDWLRNILSQLSLENITLVCQDWGGLLGLRLVAEHPDKFARVLAANTMLPTGDHAPGDAFMKWRTFSQEVAEFPVAGIIKGATVTELAPSVLEGYNAPYPSEEHKAGVRQFPLLVPITTDDPQTENNRAAWEVLKRFTKPFITAFSDSDPVTAGGDKIMQKLIPGTQGQSHTTITNGGHFLQEDQPQQLAQVLLQFINDNPISTN</sequence>
<name>A0A857JDM8_9ALTE</name>
<dbReference type="PRINTS" id="PR00111">
    <property type="entry name" value="ABHYDROLASE"/>
</dbReference>
<gene>
    <name evidence="3" type="ORF">FX988_00337</name>
</gene>
<dbReference type="RefSeq" id="WP_160178050.1">
    <property type="nucleotide sequence ID" value="NZ_CP047656.1"/>
</dbReference>
<dbReference type="PANTHER" id="PTHR43329">
    <property type="entry name" value="EPOXIDE HYDROLASE"/>
    <property type="match status" value="1"/>
</dbReference>
<dbReference type="NCBIfam" id="NF002043">
    <property type="entry name" value="PRK00870.1"/>
    <property type="match status" value="1"/>
</dbReference>
<evidence type="ECO:0000313" key="4">
    <source>
        <dbReference type="Proteomes" id="UP000464524"/>
    </source>
</evidence>
<dbReference type="OrthoDB" id="9780765at2"/>
<dbReference type="InterPro" id="IPR000639">
    <property type="entry name" value="Epox_hydrolase-like"/>
</dbReference>
<dbReference type="EC" id="3.8.1.5" evidence="3"/>
<dbReference type="KEGG" id="pmes:FX988_00337"/>
<proteinExistence type="predicted"/>
<keyword evidence="4" id="KW-1185">Reference proteome</keyword>
<accession>A0A857JDM8</accession>
<dbReference type="InterPro" id="IPR000073">
    <property type="entry name" value="AB_hydrolase_1"/>
</dbReference>
<dbReference type="InterPro" id="IPR029058">
    <property type="entry name" value="AB_hydrolase_fold"/>
</dbReference>
<dbReference type="Gene3D" id="3.40.50.1820">
    <property type="entry name" value="alpha/beta hydrolase"/>
    <property type="match status" value="1"/>
</dbReference>
<dbReference type="EMBL" id="CP047656">
    <property type="protein sequence ID" value="QHJ10125.1"/>
    <property type="molecule type" value="Genomic_DNA"/>
</dbReference>
<evidence type="ECO:0000313" key="3">
    <source>
        <dbReference type="EMBL" id="QHJ10125.1"/>
    </source>
</evidence>
<keyword evidence="1 3" id="KW-0378">Hydrolase</keyword>
<protein>
    <submittedName>
        <fullName evidence="3">Haloalkane dehalogenase</fullName>
        <ecNumber evidence="3">3.8.1.5</ecNumber>
    </submittedName>
</protein>
<dbReference type="AlphaFoldDB" id="A0A857JDM8"/>
<reference evidence="3 4" key="1">
    <citation type="submission" date="2019-12" db="EMBL/GenBank/DDBJ databases">
        <title>Genome sequencing and assembly of endphytes of Porphyra tenera.</title>
        <authorList>
            <person name="Park J.M."/>
            <person name="Shin R."/>
            <person name="Jo S.H."/>
        </authorList>
    </citation>
    <scope>NUCLEOTIDE SEQUENCE [LARGE SCALE GENOMIC DNA]</scope>
    <source>
        <strain evidence="3 4">GPM4</strain>
    </source>
</reference>
<evidence type="ECO:0000259" key="2">
    <source>
        <dbReference type="Pfam" id="PF00561"/>
    </source>
</evidence>
<dbReference type="PRINTS" id="PR00412">
    <property type="entry name" value="EPOXHYDRLASE"/>
</dbReference>
<feature type="domain" description="AB hydrolase-1" evidence="2">
    <location>
        <begin position="48"/>
        <end position="170"/>
    </location>
</feature>
<dbReference type="SUPFAM" id="SSF53474">
    <property type="entry name" value="alpha/beta-Hydrolases"/>
    <property type="match status" value="1"/>
</dbReference>
<dbReference type="GO" id="GO:0018786">
    <property type="term" value="F:haloalkane dehalogenase activity"/>
    <property type="evidence" value="ECO:0007669"/>
    <property type="project" value="UniProtKB-EC"/>
</dbReference>
<organism evidence="3 4">
    <name type="scientific">Paraglaciecola mesophila</name>
    <dbReference type="NCBI Taxonomy" id="197222"/>
    <lineage>
        <taxon>Bacteria</taxon>
        <taxon>Pseudomonadati</taxon>
        <taxon>Pseudomonadota</taxon>
        <taxon>Gammaproteobacteria</taxon>
        <taxon>Alteromonadales</taxon>
        <taxon>Alteromonadaceae</taxon>
        <taxon>Paraglaciecola</taxon>
    </lineage>
</organism>
<dbReference type="Pfam" id="PF00561">
    <property type="entry name" value="Abhydrolase_1"/>
    <property type="match status" value="1"/>
</dbReference>
<dbReference type="Proteomes" id="UP000464524">
    <property type="component" value="Chromosome"/>
</dbReference>
<evidence type="ECO:0000256" key="1">
    <source>
        <dbReference type="ARBA" id="ARBA00022801"/>
    </source>
</evidence>